<comment type="caution">
    <text evidence="4">The sequence shown here is derived from an EMBL/GenBank/DDBJ whole genome shotgun (WGS) entry which is preliminary data.</text>
</comment>
<feature type="region of interest" description="Disordered" evidence="2">
    <location>
        <begin position="516"/>
        <end position="544"/>
    </location>
</feature>
<name>A0AAN7TFF9_9PEZI</name>
<reference evidence="4" key="1">
    <citation type="submission" date="2023-08" db="EMBL/GenBank/DDBJ databases">
        <title>Black Yeasts Isolated from many extreme environments.</title>
        <authorList>
            <person name="Coleine C."/>
            <person name="Stajich J.E."/>
            <person name="Selbmann L."/>
        </authorList>
    </citation>
    <scope>NUCLEOTIDE SEQUENCE</scope>
    <source>
        <strain evidence="4">CCFEE 5401</strain>
    </source>
</reference>
<gene>
    <name evidence="4" type="ORF">LTR62_004583</name>
</gene>
<dbReference type="GO" id="GO:0008270">
    <property type="term" value="F:zinc ion binding"/>
    <property type="evidence" value="ECO:0007669"/>
    <property type="project" value="InterPro"/>
</dbReference>
<keyword evidence="1" id="KW-0539">Nucleus</keyword>
<dbReference type="Proteomes" id="UP001310890">
    <property type="component" value="Unassembled WGS sequence"/>
</dbReference>
<dbReference type="GO" id="GO:0000981">
    <property type="term" value="F:DNA-binding transcription factor activity, RNA polymerase II-specific"/>
    <property type="evidence" value="ECO:0007669"/>
    <property type="project" value="InterPro"/>
</dbReference>
<protein>
    <recommendedName>
        <fullName evidence="3">Zn(2)-C6 fungal-type domain-containing protein</fullName>
    </recommendedName>
</protein>
<feature type="domain" description="Zn(2)-C6 fungal-type" evidence="3">
    <location>
        <begin position="340"/>
        <end position="375"/>
    </location>
</feature>
<evidence type="ECO:0000259" key="3">
    <source>
        <dbReference type="PROSITE" id="PS50048"/>
    </source>
</evidence>
<evidence type="ECO:0000313" key="5">
    <source>
        <dbReference type="Proteomes" id="UP001310890"/>
    </source>
</evidence>
<evidence type="ECO:0000313" key="4">
    <source>
        <dbReference type="EMBL" id="KAK5112049.1"/>
    </source>
</evidence>
<dbReference type="PROSITE" id="PS00463">
    <property type="entry name" value="ZN2_CY6_FUNGAL_1"/>
    <property type="match status" value="1"/>
</dbReference>
<accession>A0AAN7TFF9</accession>
<dbReference type="AlphaFoldDB" id="A0AAN7TFF9"/>
<evidence type="ECO:0000256" key="1">
    <source>
        <dbReference type="ARBA" id="ARBA00023242"/>
    </source>
</evidence>
<sequence length="770" mass="84705">MELNFHDIGKLRAADMGWSGTEDLWPPGQVIDEEGIDGREIPSTPNLSPTITLTAPGSSTELATEETDRIHTQIDLVDEQRLAKGLQDTKMSSYYTTAALAMHAPWMPTAEADTVAETEQAESGRAASARHSSEEGTYTDLEVDLYEESAPKYELRPQCRGAHINFTSTWIDQDDTENYDPKEEARLMKAQRKRVKLRHQSEPSSLTESENVSPVSRSRATELKVCIQLYTAVARLALRSILAEPPSYDASKPVDFSVGYKLRSKTAASADSSDLLTTRHAERGLPEDPTGHPVARGCWSCLELNINCPLLDYEHAWPCHTCAVDGNECELIIPPVKKRACEGCKRRKKHCSYVDWGDFGKPCVECFYEGFDCVAGPAKDSIRTRIRYPGLKEPEESTDLAEIAKKPAAPRKPPVPKTHWNCLQCLEAGRDCSFGSKKHGDECTACEMREEVCGPVESTAKPPSARREPQGKVPPCNRKAEVGDYKPQEPDKTLNEFGVKSDDIEAMDWTGHAEAPALLPSKSLPTISKHQPRPRPRARQSPPTQAKAILALPTPSNGEIIIITTKFCHPILFNNTTIDADGINCNFCTGTAFPLLGLEPKRVSVLDSQEGRGYTELSGGHAAQGKPSTRMCIPCTMDRCTIISCEAHQLRGIPNADARLREAGQAFEGLFEDKLRNGDRWCSVCPSLASHECTTLSADAFGKSCLGCGLLLCETCRVSLEMTEGNLEAMLGGLEDGMSEERPLGLRADVEFLRFGGLLMRFVLWSSSRS</sequence>
<dbReference type="InterPro" id="IPR036864">
    <property type="entry name" value="Zn2-C6_fun-type_DNA-bd_sf"/>
</dbReference>
<feature type="region of interest" description="Disordered" evidence="2">
    <location>
        <begin position="118"/>
        <end position="139"/>
    </location>
</feature>
<evidence type="ECO:0000256" key="2">
    <source>
        <dbReference type="SAM" id="MobiDB-lite"/>
    </source>
</evidence>
<feature type="compositionally biased region" description="Basic and acidic residues" evidence="2">
    <location>
        <begin position="478"/>
        <end position="495"/>
    </location>
</feature>
<feature type="region of interest" description="Disordered" evidence="2">
    <location>
        <begin position="190"/>
        <end position="213"/>
    </location>
</feature>
<dbReference type="EMBL" id="JAVRRL010000034">
    <property type="protein sequence ID" value="KAK5112049.1"/>
    <property type="molecule type" value="Genomic_DNA"/>
</dbReference>
<organism evidence="4 5">
    <name type="scientific">Meristemomyces frigidus</name>
    <dbReference type="NCBI Taxonomy" id="1508187"/>
    <lineage>
        <taxon>Eukaryota</taxon>
        <taxon>Fungi</taxon>
        <taxon>Dikarya</taxon>
        <taxon>Ascomycota</taxon>
        <taxon>Pezizomycotina</taxon>
        <taxon>Dothideomycetes</taxon>
        <taxon>Dothideomycetidae</taxon>
        <taxon>Mycosphaerellales</taxon>
        <taxon>Teratosphaeriaceae</taxon>
        <taxon>Meristemomyces</taxon>
    </lineage>
</organism>
<dbReference type="InterPro" id="IPR001138">
    <property type="entry name" value="Zn2Cys6_DnaBD"/>
</dbReference>
<dbReference type="PROSITE" id="PS50048">
    <property type="entry name" value="ZN2_CY6_FUNGAL_2"/>
    <property type="match status" value="1"/>
</dbReference>
<feature type="region of interest" description="Disordered" evidence="2">
    <location>
        <begin position="455"/>
        <end position="495"/>
    </location>
</feature>
<feature type="compositionally biased region" description="Polar residues" evidence="2">
    <location>
        <begin position="202"/>
        <end position="213"/>
    </location>
</feature>
<proteinExistence type="predicted"/>
<dbReference type="Gene3D" id="4.10.240.10">
    <property type="entry name" value="Zn(2)-C6 fungal-type DNA-binding domain"/>
    <property type="match status" value="1"/>
</dbReference>